<gene>
    <name evidence="9" type="ORF">AVDCRST_MAG63-4972</name>
</gene>
<feature type="domain" description="DUF1592" evidence="6">
    <location>
        <begin position="451"/>
        <end position="578"/>
    </location>
</feature>
<keyword evidence="2" id="KW-0732">Signal</keyword>
<evidence type="ECO:0000256" key="1">
    <source>
        <dbReference type="SAM" id="MobiDB-lite"/>
    </source>
</evidence>
<dbReference type="Pfam" id="PF07624">
    <property type="entry name" value="PSD2"/>
    <property type="match status" value="1"/>
</dbReference>
<accession>A0A6J4K9G4</accession>
<feature type="domain" description="DUF1595" evidence="7">
    <location>
        <begin position="377"/>
        <end position="437"/>
    </location>
</feature>
<dbReference type="InterPro" id="IPR013039">
    <property type="entry name" value="DUF1588"/>
</dbReference>
<evidence type="ECO:0008006" key="10">
    <source>
        <dbReference type="Google" id="ProtNLM"/>
    </source>
</evidence>
<evidence type="ECO:0000256" key="2">
    <source>
        <dbReference type="SAM" id="SignalP"/>
    </source>
</evidence>
<dbReference type="Pfam" id="PF07627">
    <property type="entry name" value="PSCyt3"/>
    <property type="match status" value="1"/>
</dbReference>
<feature type="domain" description="Carbohydrate binding module xylan-binding" evidence="8">
    <location>
        <begin position="264"/>
        <end position="354"/>
    </location>
</feature>
<dbReference type="AlphaFoldDB" id="A0A6J4K9G4"/>
<feature type="region of interest" description="Disordered" evidence="1">
    <location>
        <begin position="631"/>
        <end position="652"/>
    </location>
</feature>
<dbReference type="Pfam" id="PF07631">
    <property type="entry name" value="PSD4"/>
    <property type="match status" value="1"/>
</dbReference>
<name>A0A6J4K9G4_9BACT</name>
<dbReference type="InterPro" id="IPR013036">
    <property type="entry name" value="DUF1587"/>
</dbReference>
<dbReference type="InterPro" id="IPR011478">
    <property type="entry name" value="DUF1585"/>
</dbReference>
<protein>
    <recommendedName>
        <fullName evidence="10">Cytochrome c domain-containing protein</fullName>
    </recommendedName>
</protein>
<evidence type="ECO:0000259" key="4">
    <source>
        <dbReference type="Pfam" id="PF07626"/>
    </source>
</evidence>
<organism evidence="9">
    <name type="scientific">uncultured Armatimonadetes bacterium</name>
    <dbReference type="NCBI Taxonomy" id="157466"/>
    <lineage>
        <taxon>Bacteria</taxon>
        <taxon>Bacillati</taxon>
        <taxon>Armatimonadota</taxon>
        <taxon>environmental samples</taxon>
    </lineage>
</organism>
<evidence type="ECO:0000259" key="7">
    <source>
        <dbReference type="Pfam" id="PF07637"/>
    </source>
</evidence>
<feature type="chain" id="PRO_5026845141" description="Cytochrome c domain-containing protein" evidence="2">
    <location>
        <begin position="24"/>
        <end position="795"/>
    </location>
</feature>
<evidence type="ECO:0000259" key="8">
    <source>
        <dbReference type="Pfam" id="PF16841"/>
    </source>
</evidence>
<dbReference type="Gene3D" id="2.60.60.40">
    <property type="match status" value="1"/>
</dbReference>
<evidence type="ECO:0000313" key="9">
    <source>
        <dbReference type="EMBL" id="CAA9298369.1"/>
    </source>
</evidence>
<reference evidence="9" key="1">
    <citation type="submission" date="2020-02" db="EMBL/GenBank/DDBJ databases">
        <authorList>
            <person name="Meier V. D."/>
        </authorList>
    </citation>
    <scope>NUCLEOTIDE SEQUENCE</scope>
    <source>
        <strain evidence="9">AVDCRST_MAG63</strain>
    </source>
</reference>
<feature type="domain" description="DUF1588" evidence="5">
    <location>
        <begin position="596"/>
        <end position="695"/>
    </location>
</feature>
<dbReference type="Pfam" id="PF16841">
    <property type="entry name" value="CBM60"/>
    <property type="match status" value="1"/>
</dbReference>
<evidence type="ECO:0000259" key="3">
    <source>
        <dbReference type="Pfam" id="PF07624"/>
    </source>
</evidence>
<dbReference type="InterPro" id="IPR031768">
    <property type="entry name" value="CBM60_xylan-bd"/>
</dbReference>
<feature type="signal peptide" evidence="2">
    <location>
        <begin position="1"/>
        <end position="23"/>
    </location>
</feature>
<evidence type="ECO:0000259" key="6">
    <source>
        <dbReference type="Pfam" id="PF07631"/>
    </source>
</evidence>
<evidence type="ECO:0000259" key="5">
    <source>
        <dbReference type="Pfam" id="PF07627"/>
    </source>
</evidence>
<dbReference type="Pfam" id="PF07626">
    <property type="entry name" value="PSD3"/>
    <property type="match status" value="1"/>
</dbReference>
<dbReference type="InterPro" id="IPR013042">
    <property type="entry name" value="DUF1592"/>
</dbReference>
<sequence length="795" mass="86691">MIKVGTQFLLVSSVLPLALLGTAAVGQKGAKGKGAHPVAPVRKATAKSTQVSYEKHVAPLVQKYCTGCHGAKSPAAELSLVGYKNAASVLKAHGVWEKVSGNMSAGHMPPAGTPQPTQAERDLVVGWIDATISQAYCDLDDPGRVTMRRLNREEYNNTVRDLVGIDLRPADEFPSDDVGYGFDNIGDVLTISPLLMDKYLLAAEKVAKAAIQAPETQSKPVRFPGSRLDGDGGADFAETGGRLLGTERGDVGVAYEFPRAGEYTVRIGAFAQQAGPEKARMGVRLDGKEIRVFEVKAVQEAPEVYSLRVRVPAGKHRLSAAFLNNYKKPELPAPNDRNLIVDFMEISGPLEAPGALPAAHRRIISVSPTKATRIAAAKKVLGDFARRAYRRPVTKDEVNRLVRYVHLAEKQGESWERGIQLGVQAVLVSPNFLFRVEANADPKTAGKKSRLGSYELASRLSYFLWSSMPDEELFKLAAKDALQDPNVLAAQARRMLKDPKAKALADNFAGQWLQLRKLSVVAPDTKEFPTWNDGLRQAMRTETEMFFTAVVTQDRSVLDFLDGKFTYLNGPLAKHYGIPGVEGDAFRKVALQGDRRRGILTHGSILTVTSNPTRTSPVKRGKWVLEQILGTPPPPPPPGVAELPDDKKGPLTGTLRQRLEQHRSNPACASCHARLDPIGFGLENFDATGAWRDKDGEHPIDSSGTLTDGKSFKGPAQLAAILKTKKPMFVRSFSEKMLTYALGRGVESPDKCHVDDIAAAVASKEYRFSALITAVVQSDPFRLRRSETPQKMVKR</sequence>
<dbReference type="Pfam" id="PF07637">
    <property type="entry name" value="PSD5"/>
    <property type="match status" value="1"/>
</dbReference>
<dbReference type="EMBL" id="CADCTO010000695">
    <property type="protein sequence ID" value="CAA9298369.1"/>
    <property type="molecule type" value="Genomic_DNA"/>
</dbReference>
<dbReference type="InterPro" id="IPR013043">
    <property type="entry name" value="DUF1595"/>
</dbReference>
<feature type="domain" description="DUF1587" evidence="4">
    <location>
        <begin position="148"/>
        <end position="211"/>
    </location>
</feature>
<feature type="domain" description="DUF1585" evidence="3">
    <location>
        <begin position="708"/>
        <end position="781"/>
    </location>
</feature>
<proteinExistence type="predicted"/>